<evidence type="ECO:0000313" key="2">
    <source>
        <dbReference type="EMBL" id="SFN86800.1"/>
    </source>
</evidence>
<reference evidence="3" key="1">
    <citation type="submission" date="2016-10" db="EMBL/GenBank/DDBJ databases">
        <authorList>
            <person name="Varghese N."/>
            <person name="Submissions S."/>
        </authorList>
    </citation>
    <scope>NUCLEOTIDE SEQUENCE [LARGE SCALE GENOMIC DNA]</scope>
    <source>
        <strain evidence="3">NLAE-zl-C202</strain>
    </source>
</reference>
<sequence>MEDMFYAIIGLAFIITLAVLAQKRRNKHFTKKCPKCGYPTVHPKPTGLKYTGGCPCYDYKCPQCGHKFYN</sequence>
<evidence type="ECO:0000313" key="3">
    <source>
        <dbReference type="Proteomes" id="UP000183766"/>
    </source>
</evidence>
<dbReference type="EMBL" id="FOUM01000050">
    <property type="protein sequence ID" value="SFN86800.1"/>
    <property type="molecule type" value="Genomic_DNA"/>
</dbReference>
<dbReference type="AlphaFoldDB" id="A0A1I5CIF8"/>
<feature type="transmembrane region" description="Helical" evidence="1">
    <location>
        <begin position="6"/>
        <end position="22"/>
    </location>
</feature>
<dbReference type="Proteomes" id="UP000183766">
    <property type="component" value="Unassembled WGS sequence"/>
</dbReference>
<gene>
    <name evidence="2" type="ORF">SAMN05216250_15016</name>
</gene>
<keyword evidence="1" id="KW-0472">Membrane</keyword>
<keyword evidence="1" id="KW-1133">Transmembrane helix</keyword>
<evidence type="ECO:0000256" key="1">
    <source>
        <dbReference type="SAM" id="Phobius"/>
    </source>
</evidence>
<keyword evidence="1" id="KW-0812">Transmembrane</keyword>
<name>A0A1I5CIF8_9BACE</name>
<organism evidence="2 3">
    <name type="scientific">Bacteroides xylanisolvens</name>
    <dbReference type="NCBI Taxonomy" id="371601"/>
    <lineage>
        <taxon>Bacteria</taxon>
        <taxon>Pseudomonadati</taxon>
        <taxon>Bacteroidota</taxon>
        <taxon>Bacteroidia</taxon>
        <taxon>Bacteroidales</taxon>
        <taxon>Bacteroidaceae</taxon>
        <taxon>Bacteroides</taxon>
    </lineage>
</organism>
<proteinExistence type="predicted"/>
<accession>A0A1I5CIF8</accession>
<dbReference type="SUPFAM" id="SSF57783">
    <property type="entry name" value="Zinc beta-ribbon"/>
    <property type="match status" value="1"/>
</dbReference>
<protein>
    <submittedName>
        <fullName evidence="2">Uncharacterized protein</fullName>
    </submittedName>
</protein>